<sequence length="99" mass="11588">MEDGIMEHLPAIRLVYPFCYHKARLDCSNKINYKIDHPNIENSITNINRLANLMSNFDSTSRIFYRPLMGVLFKHWSLLEKHALSVCITYSRNIDLSSK</sequence>
<evidence type="ECO:0000313" key="2">
    <source>
        <dbReference type="Proteomes" id="UP000499080"/>
    </source>
</evidence>
<keyword evidence="2" id="KW-1185">Reference proteome</keyword>
<dbReference type="Proteomes" id="UP000499080">
    <property type="component" value="Unassembled WGS sequence"/>
</dbReference>
<proteinExistence type="predicted"/>
<gene>
    <name evidence="1" type="ORF">AVEN_52857_1</name>
</gene>
<accession>A0A4Y2N981</accession>
<reference evidence="1 2" key="1">
    <citation type="journal article" date="2019" name="Sci. Rep.">
        <title>Orb-weaving spider Araneus ventricosus genome elucidates the spidroin gene catalogue.</title>
        <authorList>
            <person name="Kono N."/>
            <person name="Nakamura H."/>
            <person name="Ohtoshi R."/>
            <person name="Moran D.A.P."/>
            <person name="Shinohara A."/>
            <person name="Yoshida Y."/>
            <person name="Fujiwara M."/>
            <person name="Mori M."/>
            <person name="Tomita M."/>
            <person name="Arakawa K."/>
        </authorList>
    </citation>
    <scope>NUCLEOTIDE SEQUENCE [LARGE SCALE GENOMIC DNA]</scope>
</reference>
<protein>
    <submittedName>
        <fullName evidence="1">Uncharacterized protein</fullName>
    </submittedName>
</protein>
<dbReference type="EMBL" id="BGPR01008525">
    <property type="protein sequence ID" value="GBN34386.1"/>
    <property type="molecule type" value="Genomic_DNA"/>
</dbReference>
<name>A0A4Y2N981_ARAVE</name>
<evidence type="ECO:0000313" key="1">
    <source>
        <dbReference type="EMBL" id="GBN34386.1"/>
    </source>
</evidence>
<comment type="caution">
    <text evidence="1">The sequence shown here is derived from an EMBL/GenBank/DDBJ whole genome shotgun (WGS) entry which is preliminary data.</text>
</comment>
<organism evidence="1 2">
    <name type="scientific">Araneus ventricosus</name>
    <name type="common">Orbweaver spider</name>
    <name type="synonym">Epeira ventricosa</name>
    <dbReference type="NCBI Taxonomy" id="182803"/>
    <lineage>
        <taxon>Eukaryota</taxon>
        <taxon>Metazoa</taxon>
        <taxon>Ecdysozoa</taxon>
        <taxon>Arthropoda</taxon>
        <taxon>Chelicerata</taxon>
        <taxon>Arachnida</taxon>
        <taxon>Araneae</taxon>
        <taxon>Araneomorphae</taxon>
        <taxon>Entelegynae</taxon>
        <taxon>Araneoidea</taxon>
        <taxon>Araneidae</taxon>
        <taxon>Araneus</taxon>
    </lineage>
</organism>
<dbReference type="AlphaFoldDB" id="A0A4Y2N981"/>